<protein>
    <submittedName>
        <fullName evidence="1">Uncharacterized protein</fullName>
    </submittedName>
</protein>
<dbReference type="GeneID" id="29988475"/>
<sequence length="231" mass="26054">MPGLTYAIAWIATNQSAFQGALQVLQPAQENSFWRNDATIEHPDFAPPRQYVFNHNQINGHIVYLANAEDERNVTALADIMINRLKRNHLHIRMFLISSLASIEDYSFLTPPLTTDSCLLDSFPPLATSLIMPDAERNGKRLLEAAARHQDTQLGEHHRFVPLFLYNIRDPSLETNICRSYDFFGLPSMMFMGLCHASDMSDEAQTNSSAVAGFHIKGVLEHLERLEAIAN</sequence>
<gene>
    <name evidence="1" type="ORF">TGAM01_v208407</name>
</gene>
<evidence type="ECO:0000313" key="1">
    <source>
        <dbReference type="EMBL" id="PON22721.1"/>
    </source>
</evidence>
<reference evidence="1 2" key="1">
    <citation type="journal article" date="2016" name="Genome Announc.">
        <title>Draft Whole-Genome Sequence of Trichoderma gamsii T6085, a Promising Biocontrol Agent of Fusarium Head Blight on Wheat.</title>
        <authorList>
            <person name="Baroncelli R."/>
            <person name="Zapparata A."/>
            <person name="Piaggeschi G."/>
            <person name="Sarrocco S."/>
            <person name="Vannacci G."/>
        </authorList>
    </citation>
    <scope>NUCLEOTIDE SEQUENCE [LARGE SCALE GENOMIC DNA]</scope>
    <source>
        <strain evidence="1 2">T6085</strain>
    </source>
</reference>
<accession>A0A2P4ZEK4</accession>
<evidence type="ECO:0000313" key="2">
    <source>
        <dbReference type="Proteomes" id="UP000054821"/>
    </source>
</evidence>
<name>A0A2P4ZEK4_9HYPO</name>
<dbReference type="Proteomes" id="UP000054821">
    <property type="component" value="Unassembled WGS sequence"/>
</dbReference>
<dbReference type="AlphaFoldDB" id="A0A2P4ZEK4"/>
<dbReference type="EMBL" id="JPDN02000035">
    <property type="protein sequence ID" value="PON22721.1"/>
    <property type="molecule type" value="Genomic_DNA"/>
</dbReference>
<organism evidence="1 2">
    <name type="scientific">Trichoderma gamsii</name>
    <dbReference type="NCBI Taxonomy" id="398673"/>
    <lineage>
        <taxon>Eukaryota</taxon>
        <taxon>Fungi</taxon>
        <taxon>Dikarya</taxon>
        <taxon>Ascomycota</taxon>
        <taxon>Pezizomycotina</taxon>
        <taxon>Sordariomycetes</taxon>
        <taxon>Hypocreomycetidae</taxon>
        <taxon>Hypocreales</taxon>
        <taxon>Hypocreaceae</taxon>
        <taxon>Trichoderma</taxon>
    </lineage>
</organism>
<comment type="caution">
    <text evidence="1">The sequence shown here is derived from an EMBL/GenBank/DDBJ whole genome shotgun (WGS) entry which is preliminary data.</text>
</comment>
<dbReference type="RefSeq" id="XP_018658438.1">
    <property type="nucleotide sequence ID" value="XM_018808392.1"/>
</dbReference>
<keyword evidence="2" id="KW-1185">Reference proteome</keyword>
<proteinExistence type="predicted"/>